<keyword evidence="1" id="KW-0732">Signal</keyword>
<feature type="signal peptide" evidence="1">
    <location>
        <begin position="1"/>
        <end position="19"/>
    </location>
</feature>
<name>A0AA39IP44_9BILA</name>
<comment type="caution">
    <text evidence="2">The sequence shown here is derived from an EMBL/GenBank/DDBJ whole genome shotgun (WGS) entry which is preliminary data.</text>
</comment>
<protein>
    <submittedName>
        <fullName evidence="2">Uncharacterized protein</fullName>
    </submittedName>
</protein>
<organism evidence="2 3">
    <name type="scientific">Steinernema hermaphroditum</name>
    <dbReference type="NCBI Taxonomy" id="289476"/>
    <lineage>
        <taxon>Eukaryota</taxon>
        <taxon>Metazoa</taxon>
        <taxon>Ecdysozoa</taxon>
        <taxon>Nematoda</taxon>
        <taxon>Chromadorea</taxon>
        <taxon>Rhabditida</taxon>
        <taxon>Tylenchina</taxon>
        <taxon>Panagrolaimomorpha</taxon>
        <taxon>Strongyloidoidea</taxon>
        <taxon>Steinernematidae</taxon>
        <taxon>Steinernema</taxon>
    </lineage>
</organism>
<evidence type="ECO:0000313" key="2">
    <source>
        <dbReference type="EMBL" id="KAK0427883.1"/>
    </source>
</evidence>
<gene>
    <name evidence="2" type="ORF">QR680_010471</name>
</gene>
<dbReference type="Proteomes" id="UP001175271">
    <property type="component" value="Unassembled WGS sequence"/>
</dbReference>
<evidence type="ECO:0000313" key="3">
    <source>
        <dbReference type="Proteomes" id="UP001175271"/>
    </source>
</evidence>
<dbReference type="AlphaFoldDB" id="A0AA39IP44"/>
<dbReference type="EMBL" id="JAUCMV010000001">
    <property type="protein sequence ID" value="KAK0427883.1"/>
    <property type="molecule type" value="Genomic_DNA"/>
</dbReference>
<accession>A0AA39IP44</accession>
<keyword evidence="3" id="KW-1185">Reference proteome</keyword>
<reference evidence="2" key="1">
    <citation type="submission" date="2023-06" db="EMBL/GenBank/DDBJ databases">
        <title>Genomic analysis of the entomopathogenic nematode Steinernema hermaphroditum.</title>
        <authorList>
            <person name="Schwarz E.M."/>
            <person name="Heppert J.K."/>
            <person name="Baniya A."/>
            <person name="Schwartz H.T."/>
            <person name="Tan C.-H."/>
            <person name="Antoshechkin I."/>
            <person name="Sternberg P.W."/>
            <person name="Goodrich-Blair H."/>
            <person name="Dillman A.R."/>
        </authorList>
    </citation>
    <scope>NUCLEOTIDE SEQUENCE</scope>
    <source>
        <strain evidence="2">PS9179</strain>
        <tissue evidence="2">Whole animal</tissue>
    </source>
</reference>
<feature type="chain" id="PRO_5041371946" evidence="1">
    <location>
        <begin position="20"/>
        <end position="181"/>
    </location>
</feature>
<evidence type="ECO:0000256" key="1">
    <source>
        <dbReference type="SAM" id="SignalP"/>
    </source>
</evidence>
<sequence length="181" mass="20648">MSPLQAVVFFVLLASAISALPYYDPLYAPRGAPVAAYRPRLPYNYGMYLAYPQYYYNYFYGHPAYRYAPYGYTPREYAPEAYAPGQTYYYPMYDEEGHRFKGFWGDWGSTVEAPMGEVAEEPNAVEELEVKIGTGYLPRGSHWKRSGMIGVYPRSNNENEKFKSVWGGGPGNIFSPKDLGR</sequence>
<proteinExistence type="predicted"/>